<dbReference type="SUPFAM" id="SSF47954">
    <property type="entry name" value="Cyclin-like"/>
    <property type="match status" value="1"/>
</dbReference>
<comment type="caution">
    <text evidence="2">The sequence shown here is derived from an EMBL/GenBank/DDBJ whole genome shotgun (WGS) entry which is preliminary data.</text>
</comment>
<dbReference type="PIRSF" id="PIRSF027110">
    <property type="entry name" value="PREG"/>
    <property type="match status" value="1"/>
</dbReference>
<name>A0AAD7UC66_9STRA</name>
<gene>
    <name evidence="2" type="ORF">CTAYLR_003196</name>
</gene>
<dbReference type="PANTHER" id="PTHR15615:SF108">
    <property type="entry name" value="PROTEIN CNPPD1"/>
    <property type="match status" value="1"/>
</dbReference>
<dbReference type="Gene3D" id="1.10.472.10">
    <property type="entry name" value="Cyclin-like"/>
    <property type="match status" value="1"/>
</dbReference>
<dbReference type="InterPro" id="IPR013922">
    <property type="entry name" value="Cyclin_PHO80-like"/>
</dbReference>
<dbReference type="GO" id="GO:0019901">
    <property type="term" value="F:protein kinase binding"/>
    <property type="evidence" value="ECO:0007669"/>
    <property type="project" value="InterPro"/>
</dbReference>
<dbReference type="CDD" id="cd20558">
    <property type="entry name" value="CYCLIN_ScPCL7-like"/>
    <property type="match status" value="1"/>
</dbReference>
<evidence type="ECO:0000313" key="2">
    <source>
        <dbReference type="EMBL" id="KAJ8601719.1"/>
    </source>
</evidence>
<evidence type="ECO:0000256" key="1">
    <source>
        <dbReference type="ARBA" id="ARBA00023127"/>
    </source>
</evidence>
<accession>A0AAD7UC66</accession>
<dbReference type="InterPro" id="IPR036915">
    <property type="entry name" value="Cyclin-like_sf"/>
</dbReference>
<protein>
    <recommendedName>
        <fullName evidence="4">Cyclin</fullName>
    </recommendedName>
</protein>
<organism evidence="2 3">
    <name type="scientific">Chrysophaeum taylorii</name>
    <dbReference type="NCBI Taxonomy" id="2483200"/>
    <lineage>
        <taxon>Eukaryota</taxon>
        <taxon>Sar</taxon>
        <taxon>Stramenopiles</taxon>
        <taxon>Ochrophyta</taxon>
        <taxon>Pelagophyceae</taxon>
        <taxon>Pelagomonadales</taxon>
        <taxon>Pelagomonadaceae</taxon>
        <taxon>Chrysophaeum</taxon>
    </lineage>
</organism>
<keyword evidence="1" id="KW-0195">Cyclin</keyword>
<dbReference type="EMBL" id="JAQMWT010000407">
    <property type="protein sequence ID" value="KAJ8601719.1"/>
    <property type="molecule type" value="Genomic_DNA"/>
</dbReference>
<reference evidence="2" key="1">
    <citation type="submission" date="2023-01" db="EMBL/GenBank/DDBJ databases">
        <title>Metagenome sequencing of chrysophaentin producing Chrysophaeum taylorii.</title>
        <authorList>
            <person name="Davison J."/>
            <person name="Bewley C."/>
        </authorList>
    </citation>
    <scope>NUCLEOTIDE SEQUENCE</scope>
    <source>
        <strain evidence="2">NIES-1699</strain>
    </source>
</reference>
<dbReference type="Pfam" id="PF08613">
    <property type="entry name" value="Cyclin"/>
    <property type="match status" value="1"/>
</dbReference>
<dbReference type="InterPro" id="IPR012389">
    <property type="entry name" value="Cyclin_P/U"/>
</dbReference>
<proteinExistence type="predicted"/>
<dbReference type="PANTHER" id="PTHR15615">
    <property type="match status" value="1"/>
</dbReference>
<evidence type="ECO:0000313" key="3">
    <source>
        <dbReference type="Proteomes" id="UP001230188"/>
    </source>
</evidence>
<sequence length="146" mass="16595">MKDEELIVVVSACLERLIGEDDSLTKFHSLRPPPISVLAYLTRIHKYANCSPACFVVSLVYIDRLCQESYITLSVLNIHRILITAICIAAKFHDDLYFPNGFYSQVGGIPLQELNSLEVEFLFGINFSLFVSHDTYAKYEHALLHL</sequence>
<evidence type="ECO:0008006" key="4">
    <source>
        <dbReference type="Google" id="ProtNLM"/>
    </source>
</evidence>
<dbReference type="AlphaFoldDB" id="A0AAD7UC66"/>
<keyword evidence="3" id="KW-1185">Reference proteome</keyword>
<dbReference type="Proteomes" id="UP001230188">
    <property type="component" value="Unassembled WGS sequence"/>
</dbReference>